<keyword evidence="2" id="KW-0812">Transmembrane</keyword>
<evidence type="ECO:0000313" key="3">
    <source>
        <dbReference type="EMBL" id="EJK55124.1"/>
    </source>
</evidence>
<feature type="compositionally biased region" description="Basic and acidic residues" evidence="1">
    <location>
        <begin position="71"/>
        <end position="83"/>
    </location>
</feature>
<reference evidence="3 4" key="1">
    <citation type="journal article" date="2012" name="Genome Biol.">
        <title>Genome and low-iron response of an oceanic diatom adapted to chronic iron limitation.</title>
        <authorList>
            <person name="Lommer M."/>
            <person name="Specht M."/>
            <person name="Roy A.S."/>
            <person name="Kraemer L."/>
            <person name="Andreson R."/>
            <person name="Gutowska M.A."/>
            <person name="Wolf J."/>
            <person name="Bergner S.V."/>
            <person name="Schilhabel M.B."/>
            <person name="Klostermeier U.C."/>
            <person name="Beiko R.G."/>
            <person name="Rosenstiel P."/>
            <person name="Hippler M."/>
            <person name="Laroche J."/>
        </authorList>
    </citation>
    <scope>NUCLEOTIDE SEQUENCE [LARGE SCALE GENOMIC DNA]</scope>
    <source>
        <strain evidence="3 4">CCMP1005</strain>
    </source>
</reference>
<keyword evidence="2" id="KW-1133">Transmembrane helix</keyword>
<sequence length="191" mass="20433">MRDLRQDRLVAVGLSAASAVTPAGASARFRIGMVRKRALSSGRKSERAGRARKQSQRTRRDTRWGKSTPLAERKQKQPDELRVEVAWMDYGPGLPRTHRTPANTGNEEQNRPGGVMTKNDTGELEEDVEVELALASLASADSADSAGREEGAPPVCLGSRATSKGFFRIGVAVASTIAVLAAIILIATLPA</sequence>
<keyword evidence="4" id="KW-1185">Reference proteome</keyword>
<dbReference type="AlphaFoldDB" id="K0RS06"/>
<evidence type="ECO:0000256" key="2">
    <source>
        <dbReference type="SAM" id="Phobius"/>
    </source>
</evidence>
<evidence type="ECO:0000256" key="1">
    <source>
        <dbReference type="SAM" id="MobiDB-lite"/>
    </source>
</evidence>
<comment type="caution">
    <text evidence="3">The sequence shown here is derived from an EMBL/GenBank/DDBJ whole genome shotgun (WGS) entry which is preliminary data.</text>
</comment>
<accession>K0RS06</accession>
<dbReference type="Proteomes" id="UP000266841">
    <property type="component" value="Unassembled WGS sequence"/>
</dbReference>
<feature type="region of interest" description="Disordered" evidence="1">
    <location>
        <begin position="35"/>
        <end position="119"/>
    </location>
</feature>
<organism evidence="3 4">
    <name type="scientific">Thalassiosira oceanica</name>
    <name type="common">Marine diatom</name>
    <dbReference type="NCBI Taxonomy" id="159749"/>
    <lineage>
        <taxon>Eukaryota</taxon>
        <taxon>Sar</taxon>
        <taxon>Stramenopiles</taxon>
        <taxon>Ochrophyta</taxon>
        <taxon>Bacillariophyta</taxon>
        <taxon>Coscinodiscophyceae</taxon>
        <taxon>Thalassiosirophycidae</taxon>
        <taxon>Thalassiosirales</taxon>
        <taxon>Thalassiosiraceae</taxon>
        <taxon>Thalassiosira</taxon>
    </lineage>
</organism>
<evidence type="ECO:0000313" key="4">
    <source>
        <dbReference type="Proteomes" id="UP000266841"/>
    </source>
</evidence>
<name>K0RS06_THAOC</name>
<proteinExistence type="predicted"/>
<keyword evidence="2" id="KW-0472">Membrane</keyword>
<feature type="non-terminal residue" evidence="3">
    <location>
        <position position="191"/>
    </location>
</feature>
<protein>
    <submittedName>
        <fullName evidence="3">Uncharacterized protein</fullName>
    </submittedName>
</protein>
<feature type="transmembrane region" description="Helical" evidence="2">
    <location>
        <begin position="166"/>
        <end position="189"/>
    </location>
</feature>
<dbReference type="eggNOG" id="ENOG502STJ0">
    <property type="taxonomic scope" value="Eukaryota"/>
</dbReference>
<gene>
    <name evidence="3" type="ORF">THAOC_25175</name>
</gene>
<dbReference type="EMBL" id="AGNL01034690">
    <property type="protein sequence ID" value="EJK55124.1"/>
    <property type="molecule type" value="Genomic_DNA"/>
</dbReference>